<name>A0A8J2XR64_9BACT</name>
<dbReference type="RefSeq" id="WP_188928376.1">
    <property type="nucleotide sequence ID" value="NZ_BMJC01000001.1"/>
</dbReference>
<dbReference type="Gene3D" id="3.30.1390.10">
    <property type="match status" value="1"/>
</dbReference>
<dbReference type="SUPFAM" id="SSF54736">
    <property type="entry name" value="ClpS-like"/>
    <property type="match status" value="1"/>
</dbReference>
<feature type="domain" description="Adaptor protein ClpS core" evidence="1">
    <location>
        <begin position="29"/>
        <end position="94"/>
    </location>
</feature>
<dbReference type="EMBL" id="BMJC01000001">
    <property type="protein sequence ID" value="GGA85650.1"/>
    <property type="molecule type" value="Genomic_DNA"/>
</dbReference>
<keyword evidence="2" id="KW-0378">Hydrolase</keyword>
<comment type="caution">
    <text evidence="2">The sequence shown here is derived from an EMBL/GenBank/DDBJ whole genome shotgun (WGS) entry which is preliminary data.</text>
</comment>
<organism evidence="2 3">
    <name type="scientific">Puia dinghuensis</name>
    <dbReference type="NCBI Taxonomy" id="1792502"/>
    <lineage>
        <taxon>Bacteria</taxon>
        <taxon>Pseudomonadati</taxon>
        <taxon>Bacteroidota</taxon>
        <taxon>Chitinophagia</taxon>
        <taxon>Chitinophagales</taxon>
        <taxon>Chitinophagaceae</taxon>
        <taxon>Puia</taxon>
    </lineage>
</organism>
<evidence type="ECO:0000313" key="2">
    <source>
        <dbReference type="EMBL" id="GGA85650.1"/>
    </source>
</evidence>
<keyword evidence="2" id="KW-0645">Protease</keyword>
<sequence length="107" mass="12071">MPKSIYTVDLVNNPKTVEWEDVDVLTATDDPFSLIVWNDEVNTFEWVIETLMEVCGQTQEQAEQCAMIIHTKGKYAVKRGSYDELKPQCDAITDRGIGATIEILSES</sequence>
<dbReference type="AlphaFoldDB" id="A0A8J2XR64"/>
<reference evidence="2" key="2">
    <citation type="submission" date="2020-09" db="EMBL/GenBank/DDBJ databases">
        <authorList>
            <person name="Sun Q."/>
            <person name="Zhou Y."/>
        </authorList>
    </citation>
    <scope>NUCLEOTIDE SEQUENCE</scope>
    <source>
        <strain evidence="2">CGMCC 1.15448</strain>
    </source>
</reference>
<evidence type="ECO:0000313" key="3">
    <source>
        <dbReference type="Proteomes" id="UP000607559"/>
    </source>
</evidence>
<keyword evidence="3" id="KW-1185">Reference proteome</keyword>
<dbReference type="Proteomes" id="UP000607559">
    <property type="component" value="Unassembled WGS sequence"/>
</dbReference>
<evidence type="ECO:0000259" key="1">
    <source>
        <dbReference type="Pfam" id="PF02617"/>
    </source>
</evidence>
<gene>
    <name evidence="2" type="primary">clpS</name>
    <name evidence="2" type="ORF">GCM10011511_05840</name>
</gene>
<reference evidence="2" key="1">
    <citation type="journal article" date="2014" name="Int. J. Syst. Evol. Microbiol.">
        <title>Complete genome sequence of Corynebacterium casei LMG S-19264T (=DSM 44701T), isolated from a smear-ripened cheese.</title>
        <authorList>
            <consortium name="US DOE Joint Genome Institute (JGI-PGF)"/>
            <person name="Walter F."/>
            <person name="Albersmeier A."/>
            <person name="Kalinowski J."/>
            <person name="Ruckert C."/>
        </authorList>
    </citation>
    <scope>NUCLEOTIDE SEQUENCE</scope>
    <source>
        <strain evidence="2">CGMCC 1.15448</strain>
    </source>
</reference>
<proteinExistence type="predicted"/>
<dbReference type="InterPro" id="IPR003769">
    <property type="entry name" value="ClpS_core"/>
</dbReference>
<dbReference type="GO" id="GO:0030163">
    <property type="term" value="P:protein catabolic process"/>
    <property type="evidence" value="ECO:0007669"/>
    <property type="project" value="InterPro"/>
</dbReference>
<accession>A0A8J2XR64</accession>
<dbReference type="Pfam" id="PF02617">
    <property type="entry name" value="ClpS"/>
    <property type="match status" value="1"/>
</dbReference>
<dbReference type="InterPro" id="IPR014719">
    <property type="entry name" value="Ribosomal_bL12_C/ClpS-like"/>
</dbReference>
<dbReference type="GO" id="GO:0006508">
    <property type="term" value="P:proteolysis"/>
    <property type="evidence" value="ECO:0007669"/>
    <property type="project" value="UniProtKB-KW"/>
</dbReference>
<dbReference type="GO" id="GO:0008233">
    <property type="term" value="F:peptidase activity"/>
    <property type="evidence" value="ECO:0007669"/>
    <property type="project" value="UniProtKB-KW"/>
</dbReference>
<protein>
    <submittedName>
        <fullName evidence="2">ATP-dependent Clp protease adaptor protein ClpS</fullName>
    </submittedName>
</protein>